<feature type="domain" description="Cytidylate kinase" evidence="9">
    <location>
        <begin position="7"/>
        <end position="220"/>
    </location>
</feature>
<dbReference type="EC" id="2.7.4.25" evidence="8"/>
<evidence type="ECO:0000313" key="11">
    <source>
        <dbReference type="Proteomes" id="UP000182517"/>
    </source>
</evidence>
<feature type="binding site" evidence="8">
    <location>
        <begin position="11"/>
        <end position="19"/>
    </location>
    <ligand>
        <name>ATP</name>
        <dbReference type="ChEBI" id="CHEBI:30616"/>
    </ligand>
</feature>
<keyword evidence="8" id="KW-0963">Cytoplasm</keyword>
<organism evidence="10 11">
    <name type="scientific">Syntrophotalea acetylenivorans</name>
    <dbReference type="NCBI Taxonomy" id="1842532"/>
    <lineage>
        <taxon>Bacteria</taxon>
        <taxon>Pseudomonadati</taxon>
        <taxon>Thermodesulfobacteriota</taxon>
        <taxon>Desulfuromonadia</taxon>
        <taxon>Desulfuromonadales</taxon>
        <taxon>Syntrophotaleaceae</taxon>
        <taxon>Syntrophotalea</taxon>
    </lineage>
</organism>
<dbReference type="InterPro" id="IPR003136">
    <property type="entry name" value="Cytidylate_kin"/>
</dbReference>
<dbReference type="GO" id="GO:0036431">
    <property type="term" value="F:dCMP kinase activity"/>
    <property type="evidence" value="ECO:0007669"/>
    <property type="project" value="InterPro"/>
</dbReference>
<evidence type="ECO:0000256" key="2">
    <source>
        <dbReference type="ARBA" id="ARBA00022679"/>
    </source>
</evidence>
<dbReference type="Pfam" id="PF02224">
    <property type="entry name" value="Cytidylate_kin"/>
    <property type="match status" value="1"/>
</dbReference>
<dbReference type="EMBL" id="CP015519">
    <property type="protein sequence ID" value="APG27116.1"/>
    <property type="molecule type" value="Genomic_DNA"/>
</dbReference>
<evidence type="ECO:0000256" key="8">
    <source>
        <dbReference type="HAMAP-Rule" id="MF_00238"/>
    </source>
</evidence>
<dbReference type="CDD" id="cd02020">
    <property type="entry name" value="CMPK"/>
    <property type="match status" value="1"/>
</dbReference>
<dbReference type="HAMAP" id="MF_00238">
    <property type="entry name" value="Cytidyl_kinase_type1"/>
    <property type="match status" value="1"/>
</dbReference>
<dbReference type="SUPFAM" id="SSF52540">
    <property type="entry name" value="P-loop containing nucleoside triphosphate hydrolases"/>
    <property type="match status" value="1"/>
</dbReference>
<dbReference type="GO" id="GO:0036430">
    <property type="term" value="F:CMP kinase activity"/>
    <property type="evidence" value="ECO:0007669"/>
    <property type="project" value="RHEA"/>
</dbReference>
<dbReference type="NCBIfam" id="TIGR00017">
    <property type="entry name" value="cmk"/>
    <property type="match status" value="1"/>
</dbReference>
<comment type="catalytic activity">
    <reaction evidence="6 8">
        <text>dCMP + ATP = dCDP + ADP</text>
        <dbReference type="Rhea" id="RHEA:25094"/>
        <dbReference type="ChEBI" id="CHEBI:30616"/>
        <dbReference type="ChEBI" id="CHEBI:57566"/>
        <dbReference type="ChEBI" id="CHEBI:58593"/>
        <dbReference type="ChEBI" id="CHEBI:456216"/>
        <dbReference type="EC" id="2.7.4.25"/>
    </reaction>
</comment>
<dbReference type="InterPro" id="IPR027417">
    <property type="entry name" value="P-loop_NTPase"/>
</dbReference>
<keyword evidence="11" id="KW-1185">Reference proteome</keyword>
<evidence type="ECO:0000256" key="5">
    <source>
        <dbReference type="ARBA" id="ARBA00022840"/>
    </source>
</evidence>
<keyword evidence="3 8" id="KW-0547">Nucleotide-binding</keyword>
<protein>
    <recommendedName>
        <fullName evidence="8">Cytidylate kinase</fullName>
        <shortName evidence="8">CK</shortName>
        <ecNumber evidence="8">2.7.4.25</ecNumber>
    </recommendedName>
    <alternativeName>
        <fullName evidence="8">Cytidine monophosphate kinase</fullName>
        <shortName evidence="8">CMP kinase</shortName>
    </alternativeName>
</protein>
<evidence type="ECO:0000256" key="3">
    <source>
        <dbReference type="ARBA" id="ARBA00022741"/>
    </source>
</evidence>
<accession>A0A1L3GMD9</accession>
<evidence type="ECO:0000259" key="9">
    <source>
        <dbReference type="Pfam" id="PF02224"/>
    </source>
</evidence>
<dbReference type="PANTHER" id="PTHR21299:SF2">
    <property type="entry name" value="CYTIDYLATE KINASE"/>
    <property type="match status" value="1"/>
</dbReference>
<sequence>MKRELIVAVDGPSGSGKSTLSRLLAAALNYINIDTGAMYRSVGLAAHRAGVHPEDDQALAELCQSLTIEFARSGAGERVLLNGEDVSEAIRTPAMSMMASRVSACSAVREAMGELQKSMGEKGGVVLEGRDIGTVVFPNAEVKFFLLASAAERGRRRFEELRAKGLQVDLQQTIAEVEERDAADSNRQHAPLVQADDALAIDTTSMTIEQVLQEMLRIVNSRRLQNCEPQGQGE</sequence>
<comment type="similarity">
    <text evidence="1 8">Belongs to the cytidylate kinase family. Type 1 subfamily.</text>
</comment>
<dbReference type="STRING" id="1842532.A7E78_04270"/>
<keyword evidence="5 8" id="KW-0067">ATP-binding</keyword>
<reference evidence="10 11" key="1">
    <citation type="journal article" date="2017" name="Genome Announc.">
        <title>Complete Genome Sequences of Two Acetylene-Fermenting Pelobacter acetylenicus Strains.</title>
        <authorList>
            <person name="Sutton J.M."/>
            <person name="Baesman S.M."/>
            <person name="Fierst J.L."/>
            <person name="Poret-Peterson A.T."/>
            <person name="Oremland R.S."/>
            <person name="Dunlap D.S."/>
            <person name="Akob D.M."/>
        </authorList>
    </citation>
    <scope>NUCLEOTIDE SEQUENCE [LARGE SCALE GENOMIC DNA]</scope>
    <source>
        <strain evidence="10 11">SFB93</strain>
    </source>
</reference>
<dbReference type="Gene3D" id="3.40.50.300">
    <property type="entry name" value="P-loop containing nucleotide triphosphate hydrolases"/>
    <property type="match status" value="1"/>
</dbReference>
<proteinExistence type="inferred from homology"/>
<name>A0A1L3GMD9_9BACT</name>
<dbReference type="GO" id="GO:0005829">
    <property type="term" value="C:cytosol"/>
    <property type="evidence" value="ECO:0007669"/>
    <property type="project" value="TreeGrafter"/>
</dbReference>
<gene>
    <name evidence="8" type="primary">cmk</name>
    <name evidence="10" type="ORF">A7E78_04270</name>
</gene>
<dbReference type="AlphaFoldDB" id="A0A1L3GMD9"/>
<dbReference type="GO" id="GO:0006220">
    <property type="term" value="P:pyrimidine nucleotide metabolic process"/>
    <property type="evidence" value="ECO:0007669"/>
    <property type="project" value="UniProtKB-UniRule"/>
</dbReference>
<dbReference type="OrthoDB" id="9807434at2"/>
<dbReference type="KEGG" id="pef:A7E78_04270"/>
<keyword evidence="2 8" id="KW-0808">Transferase</keyword>
<keyword evidence="4 8" id="KW-0418">Kinase</keyword>
<comment type="catalytic activity">
    <reaction evidence="7 8">
        <text>CMP + ATP = CDP + ADP</text>
        <dbReference type="Rhea" id="RHEA:11600"/>
        <dbReference type="ChEBI" id="CHEBI:30616"/>
        <dbReference type="ChEBI" id="CHEBI:58069"/>
        <dbReference type="ChEBI" id="CHEBI:60377"/>
        <dbReference type="ChEBI" id="CHEBI:456216"/>
        <dbReference type="EC" id="2.7.4.25"/>
    </reaction>
</comment>
<evidence type="ECO:0000313" key="10">
    <source>
        <dbReference type="EMBL" id="APG27116.1"/>
    </source>
</evidence>
<dbReference type="InterPro" id="IPR011994">
    <property type="entry name" value="Cytidylate_kinase_dom"/>
</dbReference>
<comment type="subcellular location">
    <subcellularLocation>
        <location evidence="8">Cytoplasm</location>
    </subcellularLocation>
</comment>
<evidence type="ECO:0000256" key="6">
    <source>
        <dbReference type="ARBA" id="ARBA00047615"/>
    </source>
</evidence>
<dbReference type="PANTHER" id="PTHR21299">
    <property type="entry name" value="CYTIDYLATE KINASE/PANTOATE-BETA-ALANINE LIGASE"/>
    <property type="match status" value="1"/>
</dbReference>
<dbReference type="GO" id="GO:0015949">
    <property type="term" value="P:nucleobase-containing small molecule interconversion"/>
    <property type="evidence" value="ECO:0007669"/>
    <property type="project" value="TreeGrafter"/>
</dbReference>
<dbReference type="Proteomes" id="UP000182517">
    <property type="component" value="Chromosome"/>
</dbReference>
<dbReference type="RefSeq" id="WP_083552684.1">
    <property type="nucleotide sequence ID" value="NZ_CP015519.1"/>
</dbReference>
<dbReference type="GO" id="GO:0005524">
    <property type="term" value="F:ATP binding"/>
    <property type="evidence" value="ECO:0007669"/>
    <property type="project" value="UniProtKB-UniRule"/>
</dbReference>
<evidence type="ECO:0000256" key="1">
    <source>
        <dbReference type="ARBA" id="ARBA00009427"/>
    </source>
</evidence>
<evidence type="ECO:0000256" key="7">
    <source>
        <dbReference type="ARBA" id="ARBA00048478"/>
    </source>
</evidence>
<evidence type="ECO:0000256" key="4">
    <source>
        <dbReference type="ARBA" id="ARBA00022777"/>
    </source>
</evidence>